<dbReference type="Pfam" id="PF02233">
    <property type="entry name" value="PNTB"/>
    <property type="match status" value="1"/>
</dbReference>
<evidence type="ECO:0000313" key="4">
    <source>
        <dbReference type="EMBL" id="GAH61503.1"/>
    </source>
</evidence>
<feature type="transmembrane region" description="Helical" evidence="2">
    <location>
        <begin position="6"/>
        <end position="24"/>
    </location>
</feature>
<gene>
    <name evidence="4" type="ORF">S03H2_31310</name>
</gene>
<feature type="domain" description="NADP transhydrogenase beta-like" evidence="3">
    <location>
        <begin position="8"/>
        <end position="78"/>
    </location>
</feature>
<name>X1IVF7_9ZZZZ</name>
<organism evidence="4">
    <name type="scientific">marine sediment metagenome</name>
    <dbReference type="NCBI Taxonomy" id="412755"/>
    <lineage>
        <taxon>unclassified sequences</taxon>
        <taxon>metagenomes</taxon>
        <taxon>ecological metagenomes</taxon>
    </lineage>
</organism>
<keyword evidence="2" id="KW-0812">Transmembrane</keyword>
<sequence>MPSTIFYLYLIVAVAVISGIRLLSSPEYARWGNIIAAIAMLAAIVLILAQQELLGVGSVAVALLIGSIIGAALAIQVK</sequence>
<feature type="transmembrane region" description="Helical" evidence="2">
    <location>
        <begin position="55"/>
        <end position="75"/>
    </location>
</feature>
<evidence type="ECO:0000256" key="2">
    <source>
        <dbReference type="SAM" id="Phobius"/>
    </source>
</evidence>
<dbReference type="EMBL" id="BARU01018976">
    <property type="protein sequence ID" value="GAH61503.1"/>
    <property type="molecule type" value="Genomic_DNA"/>
</dbReference>
<reference evidence="4" key="1">
    <citation type="journal article" date="2014" name="Front. Microbiol.">
        <title>High frequency of phylogenetically diverse reductive dehalogenase-homologous genes in deep subseafloor sedimentary metagenomes.</title>
        <authorList>
            <person name="Kawai M."/>
            <person name="Futagami T."/>
            <person name="Toyoda A."/>
            <person name="Takaki Y."/>
            <person name="Nishi S."/>
            <person name="Hori S."/>
            <person name="Arai W."/>
            <person name="Tsubouchi T."/>
            <person name="Morono Y."/>
            <person name="Uchiyama I."/>
            <person name="Ito T."/>
            <person name="Fujiyama A."/>
            <person name="Inagaki F."/>
            <person name="Takami H."/>
        </authorList>
    </citation>
    <scope>NUCLEOTIDE SEQUENCE</scope>
    <source>
        <strain evidence="4">Expedition CK06-06</strain>
    </source>
</reference>
<accession>X1IVF7</accession>
<comment type="caution">
    <text evidence="4">The sequence shown here is derived from an EMBL/GenBank/DDBJ whole genome shotgun (WGS) entry which is preliminary data.</text>
</comment>
<dbReference type="InterPro" id="IPR034300">
    <property type="entry name" value="PNTB-like"/>
</dbReference>
<keyword evidence="2" id="KW-0472">Membrane</keyword>
<feature type="non-terminal residue" evidence="4">
    <location>
        <position position="78"/>
    </location>
</feature>
<evidence type="ECO:0000256" key="1">
    <source>
        <dbReference type="ARBA" id="ARBA00023027"/>
    </source>
</evidence>
<evidence type="ECO:0000259" key="3">
    <source>
        <dbReference type="Pfam" id="PF02233"/>
    </source>
</evidence>
<keyword evidence="2" id="KW-1133">Transmembrane helix</keyword>
<dbReference type="AlphaFoldDB" id="X1IVF7"/>
<feature type="transmembrane region" description="Helical" evidence="2">
    <location>
        <begin position="31"/>
        <end position="49"/>
    </location>
</feature>
<protein>
    <recommendedName>
        <fullName evidence="3">NADP transhydrogenase beta-like domain-containing protein</fullName>
    </recommendedName>
</protein>
<proteinExistence type="predicted"/>
<keyword evidence="1" id="KW-0520">NAD</keyword>